<proteinExistence type="inferred from homology"/>
<dbReference type="InterPro" id="IPR006602">
    <property type="entry name" value="DM10_dom"/>
</dbReference>
<evidence type="ECO:0000256" key="8">
    <source>
        <dbReference type="RuleBase" id="RU004011"/>
    </source>
</evidence>
<evidence type="ECO:0000256" key="4">
    <source>
        <dbReference type="ARBA" id="ARBA00022801"/>
    </source>
</evidence>
<dbReference type="InterPro" id="IPR001564">
    <property type="entry name" value="Nucleoside_diP_kinase"/>
</dbReference>
<protein>
    <recommendedName>
        <fullName evidence="9">DM10 domain-containing protein</fullName>
    </recommendedName>
</protein>
<dbReference type="GO" id="GO:0006183">
    <property type="term" value="P:GTP biosynthetic process"/>
    <property type="evidence" value="ECO:0007669"/>
    <property type="project" value="InterPro"/>
</dbReference>
<sequence>MSQDDRFAFIAEWYDPNASLFRRYELLYYPKDGSVEMYDVKNHRTFLKRTKYDDLHLEDLFVGNKVTVFSRHLSLVDYGDQYTARKLGSRKERTLALVKPDAVPKIGELIDIIINAGFTITKAKMMVLSRKEAMDLHVDHQSKPFYNELLLFIASGPTVAMEILGDDAVSEWKKLLGPANSGVARSDALGSIRAMFGTDGIRNAAHGPDSFASAARVSF</sequence>
<evidence type="ECO:0000313" key="11">
    <source>
        <dbReference type="Proteomes" id="UP000694403"/>
    </source>
</evidence>
<dbReference type="GO" id="GO:0004550">
    <property type="term" value="F:nucleoside diphosphate kinase activity"/>
    <property type="evidence" value="ECO:0007669"/>
    <property type="project" value="InterPro"/>
</dbReference>
<dbReference type="InterPro" id="IPR034907">
    <property type="entry name" value="NDK-like_dom"/>
</dbReference>
<comment type="subcellular location">
    <subcellularLocation>
        <location evidence="1">Cytoplasm</location>
        <location evidence="1">Cytoskeleton</location>
        <location evidence="1">Cilium axoneme</location>
    </subcellularLocation>
</comment>
<reference evidence="10" key="1">
    <citation type="submission" date="2025-08" db="UniProtKB">
        <authorList>
            <consortium name="Ensembl"/>
        </authorList>
    </citation>
    <scope>IDENTIFICATION</scope>
</reference>
<dbReference type="Gene3D" id="3.30.70.141">
    <property type="entry name" value="Nucleoside diphosphate kinase-like domain"/>
    <property type="match status" value="1"/>
</dbReference>
<dbReference type="Pfam" id="PF00334">
    <property type="entry name" value="NDK"/>
    <property type="match status" value="1"/>
</dbReference>
<dbReference type="SMART" id="SM00676">
    <property type="entry name" value="DM10"/>
    <property type="match status" value="1"/>
</dbReference>
<dbReference type="GO" id="GO:0006228">
    <property type="term" value="P:UTP biosynthetic process"/>
    <property type="evidence" value="ECO:0007669"/>
    <property type="project" value="InterPro"/>
</dbReference>
<dbReference type="PROSITE" id="PS51336">
    <property type="entry name" value="DM10"/>
    <property type="match status" value="1"/>
</dbReference>
<evidence type="ECO:0000256" key="2">
    <source>
        <dbReference type="ARBA" id="ARBA00008142"/>
    </source>
</evidence>
<reference evidence="10" key="2">
    <citation type="submission" date="2025-09" db="UniProtKB">
        <authorList>
            <consortium name="Ensembl"/>
        </authorList>
    </citation>
    <scope>IDENTIFICATION</scope>
</reference>
<dbReference type="GO" id="GO:0005813">
    <property type="term" value="C:centrosome"/>
    <property type="evidence" value="ECO:0007669"/>
    <property type="project" value="TreeGrafter"/>
</dbReference>
<dbReference type="GO" id="GO:0005879">
    <property type="term" value="C:axonemal microtubule"/>
    <property type="evidence" value="ECO:0007669"/>
    <property type="project" value="TreeGrafter"/>
</dbReference>
<evidence type="ECO:0000313" key="10">
    <source>
        <dbReference type="Ensembl" id="ENSCSRP00000018169.1"/>
    </source>
</evidence>
<comment type="caution">
    <text evidence="7">Lacks conserved residue(s) required for the propagation of feature annotation.</text>
</comment>
<dbReference type="AlphaFoldDB" id="A0A8C3SQD7"/>
<evidence type="ECO:0000256" key="3">
    <source>
        <dbReference type="ARBA" id="ARBA00022490"/>
    </source>
</evidence>
<keyword evidence="6" id="KW-0966">Cell projection</keyword>
<evidence type="ECO:0000256" key="5">
    <source>
        <dbReference type="ARBA" id="ARBA00023212"/>
    </source>
</evidence>
<dbReference type="Proteomes" id="UP000694403">
    <property type="component" value="Unplaced"/>
</dbReference>
<evidence type="ECO:0000256" key="1">
    <source>
        <dbReference type="ARBA" id="ARBA00004430"/>
    </source>
</evidence>
<feature type="domain" description="DM10" evidence="9">
    <location>
        <begin position="3"/>
        <end position="91"/>
    </location>
</feature>
<dbReference type="PRINTS" id="PR01243">
    <property type="entry name" value="NUCDPKINASE"/>
</dbReference>
<evidence type="ECO:0000256" key="7">
    <source>
        <dbReference type="PROSITE-ProRule" id="PRU00706"/>
    </source>
</evidence>
<dbReference type="SUPFAM" id="SSF54919">
    <property type="entry name" value="Nucleoside diphosphate kinase, NDK"/>
    <property type="match status" value="1"/>
</dbReference>
<dbReference type="PROSITE" id="PS51374">
    <property type="entry name" value="NDPK_LIKE"/>
    <property type="match status" value="1"/>
</dbReference>
<keyword evidence="3" id="KW-0963">Cytoplasm</keyword>
<name>A0A8C3SQD7_CHESE</name>
<dbReference type="Pfam" id="PF25364">
    <property type="entry name" value="PH_NDK7_N"/>
    <property type="match status" value="1"/>
</dbReference>
<dbReference type="Gene3D" id="2.30.29.170">
    <property type="match status" value="1"/>
</dbReference>
<dbReference type="FunFam" id="3.30.70.141:FF:000010">
    <property type="entry name" value="Nucleoside diphosphate kinase 7"/>
    <property type="match status" value="1"/>
</dbReference>
<keyword evidence="5" id="KW-0206">Cytoskeleton</keyword>
<evidence type="ECO:0000259" key="9">
    <source>
        <dbReference type="PROSITE" id="PS51336"/>
    </source>
</evidence>
<dbReference type="PANTHER" id="PTHR43109">
    <property type="entry name" value="NUCLEOSIDE DIPHOSPHATE KINASE 7"/>
    <property type="match status" value="1"/>
</dbReference>
<organism evidence="10 11">
    <name type="scientific">Chelydra serpentina</name>
    <name type="common">Snapping turtle</name>
    <name type="synonym">Testudo serpentina</name>
    <dbReference type="NCBI Taxonomy" id="8475"/>
    <lineage>
        <taxon>Eukaryota</taxon>
        <taxon>Metazoa</taxon>
        <taxon>Chordata</taxon>
        <taxon>Craniata</taxon>
        <taxon>Vertebrata</taxon>
        <taxon>Euteleostomi</taxon>
        <taxon>Archelosauria</taxon>
        <taxon>Testudinata</taxon>
        <taxon>Testudines</taxon>
        <taxon>Cryptodira</taxon>
        <taxon>Durocryptodira</taxon>
        <taxon>Americhelydia</taxon>
        <taxon>Chelydroidea</taxon>
        <taxon>Chelydridae</taxon>
        <taxon>Chelydra</taxon>
    </lineage>
</organism>
<comment type="similarity">
    <text evidence="2 7 8">Belongs to the NDK family.</text>
</comment>
<dbReference type="SMART" id="SM00562">
    <property type="entry name" value="NDK"/>
    <property type="match status" value="1"/>
</dbReference>
<dbReference type="FunFam" id="2.30.29.170:FF:000005">
    <property type="entry name" value="Nucleoside diphosphate kinase 7"/>
    <property type="match status" value="1"/>
</dbReference>
<dbReference type="InterPro" id="IPR057579">
    <property type="entry name" value="DM10_NDK7"/>
</dbReference>
<dbReference type="InterPro" id="IPR036850">
    <property type="entry name" value="NDK-like_dom_sf"/>
</dbReference>
<evidence type="ECO:0000256" key="6">
    <source>
        <dbReference type="ARBA" id="ARBA00023273"/>
    </source>
</evidence>
<dbReference type="GO" id="GO:0016787">
    <property type="term" value="F:hydrolase activity"/>
    <property type="evidence" value="ECO:0007669"/>
    <property type="project" value="UniProtKB-KW"/>
</dbReference>
<dbReference type="Ensembl" id="ENSCSRT00000019009.1">
    <property type="protein sequence ID" value="ENSCSRP00000018169.1"/>
    <property type="gene ID" value="ENSCSRG00000013942.1"/>
</dbReference>
<accession>A0A8C3SQD7</accession>
<dbReference type="PANTHER" id="PTHR43109:SF2">
    <property type="entry name" value="NUCLEOSIDE DIPHOSPHATE KINASE 7"/>
    <property type="match status" value="1"/>
</dbReference>
<keyword evidence="4" id="KW-0378">Hydrolase</keyword>
<dbReference type="GO" id="GO:0006241">
    <property type="term" value="P:CTP biosynthetic process"/>
    <property type="evidence" value="ECO:0007669"/>
    <property type="project" value="InterPro"/>
</dbReference>
<keyword evidence="11" id="KW-1185">Reference proteome</keyword>